<organism evidence="2 3">
    <name type="scientific">Anopheles farauti</name>
    <dbReference type="NCBI Taxonomy" id="69004"/>
    <lineage>
        <taxon>Eukaryota</taxon>
        <taxon>Metazoa</taxon>
        <taxon>Ecdysozoa</taxon>
        <taxon>Arthropoda</taxon>
        <taxon>Hexapoda</taxon>
        <taxon>Insecta</taxon>
        <taxon>Pterygota</taxon>
        <taxon>Neoptera</taxon>
        <taxon>Endopterygota</taxon>
        <taxon>Diptera</taxon>
        <taxon>Nematocera</taxon>
        <taxon>Culicoidea</taxon>
        <taxon>Culicidae</taxon>
        <taxon>Anophelinae</taxon>
        <taxon>Anopheles</taxon>
    </lineage>
</organism>
<dbReference type="AlphaFoldDB" id="A0A1Y9H9L3"/>
<dbReference type="EnsemblMetazoa" id="AFAF021738-RA">
    <property type="protein sequence ID" value="AFAF021738-PA"/>
    <property type="gene ID" value="AFAF021738"/>
</dbReference>
<dbReference type="VEuPathDB" id="VectorBase:AFAF021738"/>
<reference evidence="3" key="1">
    <citation type="submission" date="2014-01" db="EMBL/GenBank/DDBJ databases">
        <title>The Genome Sequence of Anopheles farauti FAR1 (V2).</title>
        <authorList>
            <consortium name="The Broad Institute Genomics Platform"/>
            <person name="Neafsey D.E."/>
            <person name="Besansky N."/>
            <person name="Howell P."/>
            <person name="Walton C."/>
            <person name="Young S.K."/>
            <person name="Zeng Q."/>
            <person name="Gargeya S."/>
            <person name="Fitzgerald M."/>
            <person name="Haas B."/>
            <person name="Abouelleil A."/>
            <person name="Allen A.W."/>
            <person name="Alvarado L."/>
            <person name="Arachchi H.M."/>
            <person name="Berlin A.M."/>
            <person name="Chapman S.B."/>
            <person name="Gainer-Dewar J."/>
            <person name="Goldberg J."/>
            <person name="Griggs A."/>
            <person name="Gujja S."/>
            <person name="Hansen M."/>
            <person name="Howarth C."/>
            <person name="Imamovic A."/>
            <person name="Ireland A."/>
            <person name="Larimer J."/>
            <person name="McCowan C."/>
            <person name="Murphy C."/>
            <person name="Pearson M."/>
            <person name="Poon T.W."/>
            <person name="Priest M."/>
            <person name="Roberts A."/>
            <person name="Saif S."/>
            <person name="Shea T."/>
            <person name="Sisk P."/>
            <person name="Sykes S."/>
            <person name="Wortman J."/>
            <person name="Nusbaum C."/>
            <person name="Birren B."/>
        </authorList>
    </citation>
    <scope>NUCLEOTIDE SEQUENCE [LARGE SCALE GENOMIC DNA]</scope>
    <source>
        <strain evidence="3">FAR1</strain>
    </source>
</reference>
<dbReference type="PROSITE" id="PS51257">
    <property type="entry name" value="PROKAR_LIPOPROTEIN"/>
    <property type="match status" value="1"/>
</dbReference>
<sequence length="237" mass="28092">MRLNVASTLVPVALIVLAGCLVGTARANFLVEYHGNFSELAREVEFELQQLRQTNGALIREFNREMLLELASMVPRMRQASRELEMYIQYRDDVDDECREYTMFLFELYRTFQEFDIQDCAYYAFADLQADALFRFLPYERSYTRENFRSISQTVITLGRTNVLDAAEVEDELADELEYFTTLRESYRTLLQEELAKHGDDAYVTINRFESCRDEAFYWQDNDIEYIKSYLDDNCYM</sequence>
<proteinExistence type="predicted"/>
<evidence type="ECO:0000313" key="3">
    <source>
        <dbReference type="Proteomes" id="UP000075886"/>
    </source>
</evidence>
<keyword evidence="1" id="KW-0732">Signal</keyword>
<evidence type="ECO:0000256" key="1">
    <source>
        <dbReference type="SAM" id="SignalP"/>
    </source>
</evidence>
<evidence type="ECO:0008006" key="4">
    <source>
        <dbReference type="Google" id="ProtNLM"/>
    </source>
</evidence>
<name>A0A1Y9H9L3_9DIPT</name>
<accession>A0A1Y9H9L3</accession>
<protein>
    <recommendedName>
        <fullName evidence="4">Protein TsetseEP domain-containing protein</fullName>
    </recommendedName>
</protein>
<dbReference type="EMBL" id="AXCN02000083">
    <property type="status" value="NOT_ANNOTATED_CDS"/>
    <property type="molecule type" value="Genomic_DNA"/>
</dbReference>
<feature type="signal peptide" evidence="1">
    <location>
        <begin position="1"/>
        <end position="27"/>
    </location>
</feature>
<reference evidence="2" key="2">
    <citation type="submission" date="2020-05" db="UniProtKB">
        <authorList>
            <consortium name="EnsemblMetazoa"/>
        </authorList>
    </citation>
    <scope>IDENTIFICATION</scope>
    <source>
        <strain evidence="2">FAR1</strain>
    </source>
</reference>
<feature type="chain" id="PRO_5013232569" description="Protein TsetseEP domain-containing protein" evidence="1">
    <location>
        <begin position="28"/>
        <end position="237"/>
    </location>
</feature>
<evidence type="ECO:0000313" key="2">
    <source>
        <dbReference type="EnsemblMetazoa" id="AFAF021738-PA"/>
    </source>
</evidence>
<dbReference type="Proteomes" id="UP000075886">
    <property type="component" value="Unassembled WGS sequence"/>
</dbReference>
<keyword evidence="3" id="KW-1185">Reference proteome</keyword>